<sequence>MSTRLFLIVIGWSAGMLTAGLARAQVKGRVEGVWSGSAIVFGTTTPVIIHLDPLRRTGGARRATLDLPTMGMHSVQVDSLLQGPGDDSLRLVVSTLPGKYVGRLSADARQIRGFLLLAGQRLPLQLQPGSASWTPPCACRRRGCRCPTGKPLYALPAAAP</sequence>
<evidence type="ECO:0000313" key="2">
    <source>
        <dbReference type="EMBL" id="UOQ74020.1"/>
    </source>
</evidence>
<feature type="transmembrane region" description="Helical" evidence="1">
    <location>
        <begin position="34"/>
        <end position="51"/>
    </location>
</feature>
<dbReference type="AlphaFoldDB" id="A0A8T9QDX2"/>
<keyword evidence="1" id="KW-0472">Membrane</keyword>
<accession>A0A8T9QDX2</accession>
<proteinExistence type="predicted"/>
<dbReference type="KEGG" id="hcu:MUN79_09060"/>
<dbReference type="EMBL" id="CP095046">
    <property type="protein sequence ID" value="UOQ74020.1"/>
    <property type="molecule type" value="Genomic_DNA"/>
</dbReference>
<protein>
    <submittedName>
        <fullName evidence="2">Uncharacterized protein</fullName>
    </submittedName>
</protein>
<dbReference type="Proteomes" id="UP000831796">
    <property type="component" value="Chromosome"/>
</dbReference>
<keyword evidence="1" id="KW-1133">Transmembrane helix</keyword>
<gene>
    <name evidence="2" type="ORF">MUN79_09060</name>
</gene>
<organism evidence="2 3">
    <name type="scientific">Hymenobacter cellulosilyticus</name>
    <dbReference type="NCBI Taxonomy" id="2932248"/>
    <lineage>
        <taxon>Bacteria</taxon>
        <taxon>Pseudomonadati</taxon>
        <taxon>Bacteroidota</taxon>
        <taxon>Cytophagia</taxon>
        <taxon>Cytophagales</taxon>
        <taxon>Hymenobacteraceae</taxon>
        <taxon>Hymenobacter</taxon>
    </lineage>
</organism>
<keyword evidence="1" id="KW-0812">Transmembrane</keyword>
<name>A0A8T9QDX2_9BACT</name>
<evidence type="ECO:0000256" key="1">
    <source>
        <dbReference type="SAM" id="Phobius"/>
    </source>
</evidence>
<keyword evidence="3" id="KW-1185">Reference proteome</keyword>
<dbReference type="RefSeq" id="WP_244677364.1">
    <property type="nucleotide sequence ID" value="NZ_CP095046.1"/>
</dbReference>
<reference evidence="2" key="1">
    <citation type="submission" date="2022-04" db="EMBL/GenBank/DDBJ databases">
        <title>Hymenobacter sp. isolated from the air.</title>
        <authorList>
            <person name="Won M."/>
            <person name="Lee C.-M."/>
            <person name="Woen H.-Y."/>
            <person name="Kwon S.-W."/>
        </authorList>
    </citation>
    <scope>NUCLEOTIDE SEQUENCE</scope>
    <source>
        <strain evidence="2">5116S-3</strain>
    </source>
</reference>
<evidence type="ECO:0000313" key="3">
    <source>
        <dbReference type="Proteomes" id="UP000831796"/>
    </source>
</evidence>